<dbReference type="eggNOG" id="ENOG502SM17">
    <property type="taxonomic scope" value="Eukaryota"/>
</dbReference>
<proteinExistence type="predicted"/>
<organism evidence="7 8">
    <name type="scientific">Pestalotiopsis fici (strain W106-1 / CGMCC3.15140)</name>
    <dbReference type="NCBI Taxonomy" id="1229662"/>
    <lineage>
        <taxon>Eukaryota</taxon>
        <taxon>Fungi</taxon>
        <taxon>Dikarya</taxon>
        <taxon>Ascomycota</taxon>
        <taxon>Pezizomycotina</taxon>
        <taxon>Sordariomycetes</taxon>
        <taxon>Xylariomycetidae</taxon>
        <taxon>Amphisphaeriales</taxon>
        <taxon>Sporocadaceae</taxon>
        <taxon>Pestalotiopsis</taxon>
    </lineage>
</organism>
<evidence type="ECO:0000256" key="5">
    <source>
        <dbReference type="SAM" id="MobiDB-lite"/>
    </source>
</evidence>
<evidence type="ECO:0000256" key="3">
    <source>
        <dbReference type="ARBA" id="ARBA00022989"/>
    </source>
</evidence>
<evidence type="ECO:0000256" key="2">
    <source>
        <dbReference type="ARBA" id="ARBA00022692"/>
    </source>
</evidence>
<dbReference type="RefSeq" id="XP_007838422.1">
    <property type="nucleotide sequence ID" value="XM_007840231.1"/>
</dbReference>
<dbReference type="KEGG" id="pfy:PFICI_11650"/>
<keyword evidence="3 6" id="KW-1133">Transmembrane helix</keyword>
<dbReference type="Proteomes" id="UP000030651">
    <property type="component" value="Unassembled WGS sequence"/>
</dbReference>
<feature type="region of interest" description="Disordered" evidence="5">
    <location>
        <begin position="287"/>
        <end position="310"/>
    </location>
</feature>
<feature type="transmembrane region" description="Helical" evidence="6">
    <location>
        <begin position="261"/>
        <end position="279"/>
    </location>
</feature>
<dbReference type="EMBL" id="KI912117">
    <property type="protein sequence ID" value="ETS76263.1"/>
    <property type="molecule type" value="Genomic_DNA"/>
</dbReference>
<gene>
    <name evidence="7" type="ORF">PFICI_11650</name>
</gene>
<dbReference type="InterPro" id="IPR007568">
    <property type="entry name" value="RTA1"/>
</dbReference>
<dbReference type="OMA" id="GIRWRQW"/>
<dbReference type="GO" id="GO:0000324">
    <property type="term" value="C:fungal-type vacuole"/>
    <property type="evidence" value="ECO:0007669"/>
    <property type="project" value="TreeGrafter"/>
</dbReference>
<sequence>MADQTAGSPYGELQYVKVFGPNANCTLDICPVEMSVYGYRPSLAANFTFLGLYVLSALVHTYLGFRWKSYSFMAFMIVGAINAVVGYAGRIMLYYNPFNFTAFMMQIICITSGPVYYSASIYITLSSSIKHFAPSLSRVRPELLYWIFIPCDIVCLCFQAAGGGLSTSTSGKSQMGVDMALVGLSLQVAAMVIFCALFADYLVRYYRSDFYRNEAGAKLGMRSKLFFGFLALAIVLILVRCAYRLVELKDGYSGNLIRDEGLFIGLEGVMVVAAVYSLATGHPGFGLRKGSPKQQKVENAGNIGQGHDVL</sequence>
<keyword evidence="4 6" id="KW-0472">Membrane</keyword>
<feature type="transmembrane region" description="Helical" evidence="6">
    <location>
        <begin position="181"/>
        <end position="203"/>
    </location>
</feature>
<dbReference type="PANTHER" id="PTHR31465:SF9">
    <property type="entry name" value="SPHINGOID LONG-CHAIN BASE TRANSPORTER RSB1"/>
    <property type="match status" value="1"/>
</dbReference>
<dbReference type="GeneID" id="19276663"/>
<evidence type="ECO:0000313" key="8">
    <source>
        <dbReference type="Proteomes" id="UP000030651"/>
    </source>
</evidence>
<evidence type="ECO:0000256" key="4">
    <source>
        <dbReference type="ARBA" id="ARBA00023136"/>
    </source>
</evidence>
<evidence type="ECO:0008006" key="9">
    <source>
        <dbReference type="Google" id="ProtNLM"/>
    </source>
</evidence>
<feature type="transmembrane region" description="Helical" evidence="6">
    <location>
        <begin position="72"/>
        <end position="95"/>
    </location>
</feature>
<feature type="transmembrane region" description="Helical" evidence="6">
    <location>
        <begin position="43"/>
        <end position="65"/>
    </location>
</feature>
<feature type="transmembrane region" description="Helical" evidence="6">
    <location>
        <begin position="224"/>
        <end position="246"/>
    </location>
</feature>
<dbReference type="Pfam" id="PF04479">
    <property type="entry name" value="RTA1"/>
    <property type="match status" value="1"/>
</dbReference>
<dbReference type="PANTHER" id="PTHR31465">
    <property type="entry name" value="PROTEIN RTA1-RELATED"/>
    <property type="match status" value="1"/>
</dbReference>
<reference evidence="8" key="1">
    <citation type="journal article" date="2015" name="BMC Genomics">
        <title>Genomic and transcriptomic analysis of the endophytic fungus Pestalotiopsis fici reveals its lifestyle and high potential for synthesis of natural products.</title>
        <authorList>
            <person name="Wang X."/>
            <person name="Zhang X."/>
            <person name="Liu L."/>
            <person name="Xiang M."/>
            <person name="Wang W."/>
            <person name="Sun X."/>
            <person name="Che Y."/>
            <person name="Guo L."/>
            <person name="Liu G."/>
            <person name="Guo L."/>
            <person name="Wang C."/>
            <person name="Yin W.B."/>
            <person name="Stadler M."/>
            <person name="Zhang X."/>
            <person name="Liu X."/>
        </authorList>
    </citation>
    <scope>NUCLEOTIDE SEQUENCE [LARGE SCALE GENOMIC DNA]</scope>
    <source>
        <strain evidence="8">W106-1 / CGMCC3.15140</strain>
    </source>
</reference>
<feature type="transmembrane region" description="Helical" evidence="6">
    <location>
        <begin position="101"/>
        <end position="123"/>
    </location>
</feature>
<dbReference type="GO" id="GO:0005886">
    <property type="term" value="C:plasma membrane"/>
    <property type="evidence" value="ECO:0007669"/>
    <property type="project" value="TreeGrafter"/>
</dbReference>
<evidence type="ECO:0000256" key="1">
    <source>
        <dbReference type="ARBA" id="ARBA00004141"/>
    </source>
</evidence>
<comment type="subcellular location">
    <subcellularLocation>
        <location evidence="1">Membrane</location>
        <topology evidence="1">Multi-pass membrane protein</topology>
    </subcellularLocation>
</comment>
<feature type="transmembrane region" description="Helical" evidence="6">
    <location>
        <begin position="143"/>
        <end position="161"/>
    </location>
</feature>
<name>W3WQZ8_PESFW</name>
<keyword evidence="2 6" id="KW-0812">Transmembrane</keyword>
<dbReference type="AlphaFoldDB" id="W3WQZ8"/>
<evidence type="ECO:0000256" key="6">
    <source>
        <dbReference type="SAM" id="Phobius"/>
    </source>
</evidence>
<evidence type="ECO:0000313" key="7">
    <source>
        <dbReference type="EMBL" id="ETS76263.1"/>
    </source>
</evidence>
<protein>
    <recommendedName>
        <fullName evidence="9">Sphingoid long-chain base transporter RSB1</fullName>
    </recommendedName>
</protein>
<keyword evidence="8" id="KW-1185">Reference proteome</keyword>
<dbReference type="InParanoid" id="W3WQZ8"/>
<accession>W3WQZ8</accession>
<dbReference type="OrthoDB" id="4521223at2759"/>
<dbReference type="HOGENOM" id="CLU_033465_6_1_1"/>